<gene>
    <name evidence="1" type="ORF">ACFQ5K_10170</name>
</gene>
<keyword evidence="2" id="KW-1185">Reference proteome</keyword>
<evidence type="ECO:0000313" key="2">
    <source>
        <dbReference type="Proteomes" id="UP001597212"/>
    </source>
</evidence>
<dbReference type="Pfam" id="PF00300">
    <property type="entry name" value="His_Phos_1"/>
    <property type="match status" value="1"/>
</dbReference>
<dbReference type="InterPro" id="IPR029033">
    <property type="entry name" value="His_PPase_superfam"/>
</dbReference>
<comment type="caution">
    <text evidence="1">The sequence shown here is derived from an EMBL/GenBank/DDBJ whole genome shotgun (WGS) entry which is preliminary data.</text>
</comment>
<dbReference type="CDD" id="cd07067">
    <property type="entry name" value="HP_PGM_like"/>
    <property type="match status" value="1"/>
</dbReference>
<dbReference type="PANTHER" id="PTHR48100">
    <property type="entry name" value="BROAD-SPECIFICITY PHOSPHATASE YOR283W-RELATED"/>
    <property type="match status" value="1"/>
</dbReference>
<name>A0ABW4CYV8_9LACO</name>
<organism evidence="1 2">
    <name type="scientific">Lacticaseibacillus hegangensis</name>
    <dbReference type="NCBI Taxonomy" id="2486010"/>
    <lineage>
        <taxon>Bacteria</taxon>
        <taxon>Bacillati</taxon>
        <taxon>Bacillota</taxon>
        <taxon>Bacilli</taxon>
        <taxon>Lactobacillales</taxon>
        <taxon>Lactobacillaceae</taxon>
        <taxon>Lacticaseibacillus</taxon>
    </lineage>
</organism>
<dbReference type="PANTHER" id="PTHR48100:SF5">
    <property type="entry name" value="HISTIDINE PHOSPHATASE FAMILY PROTEIN"/>
    <property type="match status" value="1"/>
</dbReference>
<dbReference type="InterPro" id="IPR001345">
    <property type="entry name" value="PG/BPGM_mutase_AS"/>
</dbReference>
<dbReference type="InterPro" id="IPR013078">
    <property type="entry name" value="His_Pase_superF_clade-1"/>
</dbReference>
<proteinExistence type="predicted"/>
<evidence type="ECO:0000313" key="1">
    <source>
        <dbReference type="EMBL" id="MFD1441740.1"/>
    </source>
</evidence>
<sequence length="192" mass="21457">MGRLYLVRHGETLFNVQHKIQGWCDSPLTARGIAQAKRLAAYFDPLPLDHAYSSTAERAVDTAELIIHGRLPVCHLKALKEMNYGVFEGESQSLNPARPKDFETFFVRYGGESSNTTGQRLLKALTEIMQQPDHQNVLAVSHSAACFNFLRQLQDPTEVLAGGFPNGAVLVFDYDITGFHLLRVDRQTAQNL</sequence>
<protein>
    <submittedName>
        <fullName evidence="1">Histidine phosphatase family protein</fullName>
    </submittedName>
</protein>
<dbReference type="Gene3D" id="3.40.50.1240">
    <property type="entry name" value="Phosphoglycerate mutase-like"/>
    <property type="match status" value="1"/>
</dbReference>
<dbReference type="SUPFAM" id="SSF53254">
    <property type="entry name" value="Phosphoglycerate mutase-like"/>
    <property type="match status" value="1"/>
</dbReference>
<dbReference type="RefSeq" id="WP_125754665.1">
    <property type="nucleotide sequence ID" value="NZ_JBHTOK010000074.1"/>
</dbReference>
<dbReference type="Proteomes" id="UP001597212">
    <property type="component" value="Unassembled WGS sequence"/>
</dbReference>
<accession>A0ABW4CYV8</accession>
<reference evidence="2" key="1">
    <citation type="journal article" date="2019" name="Int. J. Syst. Evol. Microbiol.">
        <title>The Global Catalogue of Microorganisms (GCM) 10K type strain sequencing project: providing services to taxonomists for standard genome sequencing and annotation.</title>
        <authorList>
            <consortium name="The Broad Institute Genomics Platform"/>
            <consortium name="The Broad Institute Genome Sequencing Center for Infectious Disease"/>
            <person name="Wu L."/>
            <person name="Ma J."/>
        </authorList>
    </citation>
    <scope>NUCLEOTIDE SEQUENCE [LARGE SCALE GENOMIC DNA]</scope>
    <source>
        <strain evidence="2">CCM 8912</strain>
    </source>
</reference>
<dbReference type="PROSITE" id="PS00175">
    <property type="entry name" value="PG_MUTASE"/>
    <property type="match status" value="1"/>
</dbReference>
<dbReference type="SMART" id="SM00855">
    <property type="entry name" value="PGAM"/>
    <property type="match status" value="1"/>
</dbReference>
<dbReference type="EMBL" id="JBHTOK010000074">
    <property type="protein sequence ID" value="MFD1441740.1"/>
    <property type="molecule type" value="Genomic_DNA"/>
</dbReference>
<dbReference type="InterPro" id="IPR050275">
    <property type="entry name" value="PGM_Phosphatase"/>
</dbReference>